<keyword evidence="10" id="KW-1185">Reference proteome</keyword>
<organism evidence="9 10">
    <name type="scientific">Cryobacterium serini</name>
    <dbReference type="NCBI Taxonomy" id="1259201"/>
    <lineage>
        <taxon>Bacteria</taxon>
        <taxon>Bacillati</taxon>
        <taxon>Actinomycetota</taxon>
        <taxon>Actinomycetes</taxon>
        <taxon>Micrococcales</taxon>
        <taxon>Microbacteriaceae</taxon>
        <taxon>Cryobacterium</taxon>
    </lineage>
</organism>
<evidence type="ECO:0000256" key="2">
    <source>
        <dbReference type="ARBA" id="ARBA00022448"/>
    </source>
</evidence>
<feature type="transmembrane region" description="Helical" evidence="7">
    <location>
        <begin position="137"/>
        <end position="157"/>
    </location>
</feature>
<evidence type="ECO:0000259" key="8">
    <source>
        <dbReference type="Pfam" id="PF00528"/>
    </source>
</evidence>
<feature type="transmembrane region" description="Helical" evidence="7">
    <location>
        <begin position="184"/>
        <end position="208"/>
    </location>
</feature>
<dbReference type="PANTHER" id="PTHR30151:SF20">
    <property type="entry name" value="ABC TRANSPORTER PERMEASE PROTEIN HI_0355-RELATED"/>
    <property type="match status" value="1"/>
</dbReference>
<reference evidence="9 10" key="1">
    <citation type="submission" date="2019-03" db="EMBL/GenBank/DDBJ databases">
        <title>Genomics of glacier-inhabiting Cryobacterium strains.</title>
        <authorList>
            <person name="Liu Q."/>
            <person name="Xin Y.-H."/>
        </authorList>
    </citation>
    <scope>NUCLEOTIDE SEQUENCE [LARGE SCALE GENOMIC DNA]</scope>
    <source>
        <strain evidence="9 10">Sr54</strain>
    </source>
</reference>
<dbReference type="AlphaFoldDB" id="A0A4R9BHT8"/>
<proteinExistence type="predicted"/>
<keyword evidence="5 7" id="KW-1133">Transmembrane helix</keyword>
<dbReference type="InterPro" id="IPR035906">
    <property type="entry name" value="MetI-like_sf"/>
</dbReference>
<evidence type="ECO:0000256" key="7">
    <source>
        <dbReference type="SAM" id="Phobius"/>
    </source>
</evidence>
<feature type="transmembrane region" description="Helical" evidence="7">
    <location>
        <begin position="102"/>
        <end position="125"/>
    </location>
</feature>
<sequence length="270" mass="27375">MIRASLRALPTWATGLVGGGIIIALWWISAVTVFAGVGSLPGGAVPTPLDVLVQLVRDGPGFYLPHVSVTVLEALLGFAWGNGLALALAALVLLLPRIEKIALQIAVITYCVPIVAIGPIAYIVIGAPGPGEPAGTAVFLAAMSVFFTTVIGSLVGLRAADAASLDLITVYGGGKFTQLLKVRLIAGLPGVLTALQIAAPAAFIGAILGEYLGGVSRGLGIAMLVAGSTANVDRVWSLALVAGVTAGLGYAIFALVLRFATPWATGRSSR</sequence>
<evidence type="ECO:0000256" key="3">
    <source>
        <dbReference type="ARBA" id="ARBA00022475"/>
    </source>
</evidence>
<accession>A0A4R9BHT8</accession>
<feature type="domain" description="ABC transmembrane type-1" evidence="8">
    <location>
        <begin position="83"/>
        <end position="259"/>
    </location>
</feature>
<evidence type="ECO:0000313" key="10">
    <source>
        <dbReference type="Proteomes" id="UP000297626"/>
    </source>
</evidence>
<protein>
    <submittedName>
        <fullName evidence="9">ABC transporter permease subunit</fullName>
    </submittedName>
</protein>
<evidence type="ECO:0000256" key="6">
    <source>
        <dbReference type="ARBA" id="ARBA00023136"/>
    </source>
</evidence>
<keyword evidence="4 7" id="KW-0812">Transmembrane</keyword>
<dbReference type="PANTHER" id="PTHR30151">
    <property type="entry name" value="ALKANE SULFONATE ABC TRANSPORTER-RELATED, MEMBRANE SUBUNIT"/>
    <property type="match status" value="1"/>
</dbReference>
<feature type="transmembrane region" description="Helical" evidence="7">
    <location>
        <begin position="74"/>
        <end position="95"/>
    </location>
</feature>
<feature type="transmembrane region" description="Helical" evidence="7">
    <location>
        <begin position="235"/>
        <end position="260"/>
    </location>
</feature>
<dbReference type="RefSeq" id="WP_134530708.1">
    <property type="nucleotide sequence ID" value="NZ_SOHN01000019.1"/>
</dbReference>
<name>A0A4R9BHT8_9MICO</name>
<dbReference type="EMBL" id="SOHN01000019">
    <property type="protein sequence ID" value="TFD84832.1"/>
    <property type="molecule type" value="Genomic_DNA"/>
</dbReference>
<comment type="subcellular location">
    <subcellularLocation>
        <location evidence="1">Cell membrane</location>
        <topology evidence="1">Multi-pass membrane protein</topology>
    </subcellularLocation>
</comment>
<feature type="transmembrane region" description="Helical" evidence="7">
    <location>
        <begin position="12"/>
        <end position="37"/>
    </location>
</feature>
<dbReference type="Pfam" id="PF00528">
    <property type="entry name" value="BPD_transp_1"/>
    <property type="match status" value="1"/>
</dbReference>
<keyword evidence="6 7" id="KW-0472">Membrane</keyword>
<dbReference type="GO" id="GO:0005886">
    <property type="term" value="C:plasma membrane"/>
    <property type="evidence" value="ECO:0007669"/>
    <property type="project" value="UniProtKB-SubCell"/>
</dbReference>
<keyword evidence="2" id="KW-0813">Transport</keyword>
<dbReference type="SUPFAM" id="SSF161098">
    <property type="entry name" value="MetI-like"/>
    <property type="match status" value="1"/>
</dbReference>
<dbReference type="InterPro" id="IPR000515">
    <property type="entry name" value="MetI-like"/>
</dbReference>
<comment type="caution">
    <text evidence="9">The sequence shown here is derived from an EMBL/GenBank/DDBJ whole genome shotgun (WGS) entry which is preliminary data.</text>
</comment>
<dbReference type="GO" id="GO:0055085">
    <property type="term" value="P:transmembrane transport"/>
    <property type="evidence" value="ECO:0007669"/>
    <property type="project" value="InterPro"/>
</dbReference>
<evidence type="ECO:0000256" key="1">
    <source>
        <dbReference type="ARBA" id="ARBA00004651"/>
    </source>
</evidence>
<dbReference type="Proteomes" id="UP000297626">
    <property type="component" value="Unassembled WGS sequence"/>
</dbReference>
<keyword evidence="3" id="KW-1003">Cell membrane</keyword>
<evidence type="ECO:0000256" key="4">
    <source>
        <dbReference type="ARBA" id="ARBA00022692"/>
    </source>
</evidence>
<evidence type="ECO:0000256" key="5">
    <source>
        <dbReference type="ARBA" id="ARBA00022989"/>
    </source>
</evidence>
<gene>
    <name evidence="9" type="ORF">E3T51_15875</name>
</gene>
<evidence type="ECO:0000313" key="9">
    <source>
        <dbReference type="EMBL" id="TFD84832.1"/>
    </source>
</evidence>